<feature type="compositionally biased region" description="Polar residues" evidence="1">
    <location>
        <begin position="72"/>
        <end position="81"/>
    </location>
</feature>
<evidence type="ECO:0000313" key="5">
    <source>
        <dbReference type="EMBL" id="CAL6101212.1"/>
    </source>
</evidence>
<dbReference type="EMBL" id="CAXDID020000541">
    <property type="protein sequence ID" value="CAL6101212.1"/>
    <property type="molecule type" value="Genomic_DNA"/>
</dbReference>
<feature type="region of interest" description="Disordered" evidence="1">
    <location>
        <begin position="61"/>
        <end position="90"/>
    </location>
</feature>
<keyword evidence="4" id="KW-0238">DNA-binding</keyword>
<keyword evidence="7" id="KW-1185">Reference proteome</keyword>
<dbReference type="PROSITE" id="PS50090">
    <property type="entry name" value="MYB_LIKE"/>
    <property type="match status" value="1"/>
</dbReference>
<dbReference type="SUPFAM" id="SSF46689">
    <property type="entry name" value="Homeodomain-like"/>
    <property type="match status" value="1"/>
</dbReference>
<name>A0AA86NW44_9EUKA</name>
<evidence type="ECO:0000313" key="6">
    <source>
        <dbReference type="EMBL" id="CAL6101221.1"/>
    </source>
</evidence>
<dbReference type="EMBL" id="CATOUU010000362">
    <property type="protein sequence ID" value="CAI9926136.1"/>
    <property type="molecule type" value="Genomic_DNA"/>
</dbReference>
<dbReference type="GO" id="GO:0003677">
    <property type="term" value="F:DNA binding"/>
    <property type="evidence" value="ECO:0007669"/>
    <property type="project" value="UniProtKB-KW"/>
</dbReference>
<protein>
    <submittedName>
        <fullName evidence="4">Myb-like DNA-binding domain-containing protein</fullName>
    </submittedName>
    <submittedName>
        <fullName evidence="5">Myb-like_DNA-binding domain-containing protein</fullName>
    </submittedName>
</protein>
<evidence type="ECO:0000313" key="3">
    <source>
        <dbReference type="EMBL" id="CAI9926136.1"/>
    </source>
</evidence>
<feature type="domain" description="Myb-like" evidence="2">
    <location>
        <begin position="5"/>
        <end position="49"/>
    </location>
</feature>
<comment type="caution">
    <text evidence="4">The sequence shown here is derived from an EMBL/GenBank/DDBJ whole genome shotgun (WGS) entry which is preliminary data.</text>
</comment>
<dbReference type="Pfam" id="PF13921">
    <property type="entry name" value="Myb_DNA-bind_6"/>
    <property type="match status" value="1"/>
</dbReference>
<dbReference type="EMBL" id="CAXDID020000541">
    <property type="protein sequence ID" value="CAL6101221.1"/>
    <property type="molecule type" value="Genomic_DNA"/>
</dbReference>
<reference evidence="5 7" key="2">
    <citation type="submission" date="2024-07" db="EMBL/GenBank/DDBJ databases">
        <authorList>
            <person name="Akdeniz Z."/>
        </authorList>
    </citation>
    <scope>NUCLEOTIDE SEQUENCE [LARGE SCALE GENOMIC DNA]</scope>
</reference>
<evidence type="ECO:0000313" key="4">
    <source>
        <dbReference type="EMBL" id="CAI9926145.1"/>
    </source>
</evidence>
<sequence length="107" mass="12333">MPYHNWTKEEEKRLSNGVQQYGLNWEAIQQLCLPQMSQTSLKNKYYSVIHHIMVRRQQKKLQSAGANVPATKMQSASVSNKSESRTHSEDEVLSIIKQIIEQSAKCE</sequence>
<dbReference type="Gene3D" id="1.10.10.60">
    <property type="entry name" value="Homeodomain-like"/>
    <property type="match status" value="1"/>
</dbReference>
<accession>A0AA86NW44</accession>
<organism evidence="4">
    <name type="scientific">Hexamita inflata</name>
    <dbReference type="NCBI Taxonomy" id="28002"/>
    <lineage>
        <taxon>Eukaryota</taxon>
        <taxon>Metamonada</taxon>
        <taxon>Diplomonadida</taxon>
        <taxon>Hexamitidae</taxon>
        <taxon>Hexamitinae</taxon>
        <taxon>Hexamita</taxon>
    </lineage>
</organism>
<dbReference type="EMBL" id="CATOUU010000362">
    <property type="protein sequence ID" value="CAI9926145.1"/>
    <property type="molecule type" value="Genomic_DNA"/>
</dbReference>
<dbReference type="Proteomes" id="UP001642409">
    <property type="component" value="Unassembled WGS sequence"/>
</dbReference>
<dbReference type="InterPro" id="IPR001005">
    <property type="entry name" value="SANT/Myb"/>
</dbReference>
<evidence type="ECO:0000256" key="1">
    <source>
        <dbReference type="SAM" id="MobiDB-lite"/>
    </source>
</evidence>
<dbReference type="AlphaFoldDB" id="A0AA86NW44"/>
<evidence type="ECO:0000313" key="7">
    <source>
        <dbReference type="Proteomes" id="UP001642409"/>
    </source>
</evidence>
<evidence type="ECO:0000259" key="2">
    <source>
        <dbReference type="PROSITE" id="PS50090"/>
    </source>
</evidence>
<reference evidence="4" key="1">
    <citation type="submission" date="2023-06" db="EMBL/GenBank/DDBJ databases">
        <authorList>
            <person name="Kurt Z."/>
        </authorList>
    </citation>
    <scope>NUCLEOTIDE SEQUENCE</scope>
</reference>
<proteinExistence type="predicted"/>
<gene>
    <name evidence="3" type="ORF">HINF_LOCUS13781</name>
    <name evidence="4" type="ORF">HINF_LOCUS13790</name>
    <name evidence="5" type="ORF">HINF_LOCUS71026</name>
    <name evidence="6" type="ORF">HINF_LOCUS71035</name>
</gene>
<dbReference type="InterPro" id="IPR009057">
    <property type="entry name" value="Homeodomain-like_sf"/>
</dbReference>